<dbReference type="PANTHER" id="PTHR43537">
    <property type="entry name" value="TRANSCRIPTIONAL REGULATOR, GNTR FAMILY"/>
    <property type="match status" value="1"/>
</dbReference>
<dbReference type="InterPro" id="IPR008920">
    <property type="entry name" value="TF_FadR/GntR_C"/>
</dbReference>
<keyword evidence="3" id="KW-0804">Transcription</keyword>
<evidence type="ECO:0000256" key="1">
    <source>
        <dbReference type="ARBA" id="ARBA00023015"/>
    </source>
</evidence>
<dbReference type="InterPro" id="IPR000524">
    <property type="entry name" value="Tscrpt_reg_HTH_GntR"/>
</dbReference>
<dbReference type="InterPro" id="IPR011711">
    <property type="entry name" value="GntR_C"/>
</dbReference>
<keyword evidence="6" id="KW-1185">Reference proteome</keyword>
<accession>A0A2C9CR92</accession>
<feature type="domain" description="HTH gntR-type" evidence="4">
    <location>
        <begin position="15"/>
        <end position="82"/>
    </location>
</feature>
<evidence type="ECO:0000259" key="4">
    <source>
        <dbReference type="PROSITE" id="PS50949"/>
    </source>
</evidence>
<dbReference type="InterPro" id="IPR036390">
    <property type="entry name" value="WH_DNA-bd_sf"/>
</dbReference>
<keyword evidence="1" id="KW-0805">Transcription regulation</keyword>
<evidence type="ECO:0000313" key="6">
    <source>
        <dbReference type="Proteomes" id="UP000220034"/>
    </source>
</evidence>
<dbReference type="GO" id="GO:0003700">
    <property type="term" value="F:DNA-binding transcription factor activity"/>
    <property type="evidence" value="ECO:0007669"/>
    <property type="project" value="InterPro"/>
</dbReference>
<protein>
    <submittedName>
        <fullName evidence="5">DNA-binding transcriptional regulator, GntR family</fullName>
    </submittedName>
</protein>
<dbReference type="Pfam" id="PF00392">
    <property type="entry name" value="GntR"/>
    <property type="match status" value="1"/>
</dbReference>
<proteinExistence type="predicted"/>
<organism evidence="5 6">
    <name type="scientific">Pontivivens marinum</name>
    <dbReference type="NCBI Taxonomy" id="1690039"/>
    <lineage>
        <taxon>Bacteria</taxon>
        <taxon>Pseudomonadati</taxon>
        <taxon>Pseudomonadota</taxon>
        <taxon>Alphaproteobacteria</taxon>
        <taxon>Rhodobacterales</taxon>
        <taxon>Paracoccaceae</taxon>
        <taxon>Pontivivens</taxon>
    </lineage>
</organism>
<dbReference type="Gene3D" id="1.10.10.10">
    <property type="entry name" value="Winged helix-like DNA-binding domain superfamily/Winged helix DNA-binding domain"/>
    <property type="match status" value="1"/>
</dbReference>
<dbReference type="OrthoDB" id="9788098at2"/>
<gene>
    <name evidence="5" type="ORF">SAMN06273572_102542</name>
</gene>
<dbReference type="InterPro" id="IPR036388">
    <property type="entry name" value="WH-like_DNA-bd_sf"/>
</dbReference>
<dbReference type="Pfam" id="PF07729">
    <property type="entry name" value="FCD"/>
    <property type="match status" value="1"/>
</dbReference>
<dbReference type="PANTHER" id="PTHR43537:SF5">
    <property type="entry name" value="UXU OPERON TRANSCRIPTIONAL REGULATOR"/>
    <property type="match status" value="1"/>
</dbReference>
<reference evidence="6" key="1">
    <citation type="submission" date="2017-09" db="EMBL/GenBank/DDBJ databases">
        <authorList>
            <person name="Varghese N."/>
            <person name="Submissions S."/>
        </authorList>
    </citation>
    <scope>NUCLEOTIDE SEQUENCE [LARGE SCALE GENOMIC DNA]</scope>
    <source>
        <strain evidence="6">C7</strain>
    </source>
</reference>
<dbReference type="RefSeq" id="WP_097929409.1">
    <property type="nucleotide sequence ID" value="NZ_OCTN01000002.1"/>
</dbReference>
<evidence type="ECO:0000256" key="3">
    <source>
        <dbReference type="ARBA" id="ARBA00023163"/>
    </source>
</evidence>
<evidence type="ECO:0000256" key="2">
    <source>
        <dbReference type="ARBA" id="ARBA00023125"/>
    </source>
</evidence>
<name>A0A2C9CR92_9RHOB</name>
<dbReference type="SMART" id="SM00895">
    <property type="entry name" value="FCD"/>
    <property type="match status" value="1"/>
</dbReference>
<dbReference type="Proteomes" id="UP000220034">
    <property type="component" value="Unassembled WGS sequence"/>
</dbReference>
<keyword evidence="2 5" id="KW-0238">DNA-binding</keyword>
<dbReference type="EMBL" id="OCTN01000002">
    <property type="protein sequence ID" value="SOH93864.1"/>
    <property type="molecule type" value="Genomic_DNA"/>
</dbReference>
<dbReference type="SUPFAM" id="SSF48008">
    <property type="entry name" value="GntR ligand-binding domain-like"/>
    <property type="match status" value="1"/>
</dbReference>
<dbReference type="SMART" id="SM00345">
    <property type="entry name" value="HTH_GNTR"/>
    <property type="match status" value="1"/>
</dbReference>
<dbReference type="AlphaFoldDB" id="A0A2C9CR92"/>
<sequence>MPDTPLLTPKQKSSQTTTDQVFTSLCEAVISLQLPPGTKVSEVEIAKQFDVSRQPVRDAFFRLSKLGFLSIRPQRATLITHISIQAVRDAIFVRSALEGECAVLACENRNSDDLQRLRATMDEQQTASSAADAHSFHANDDAFHECLCNISGHGHVWPLIQEQKAHMDRVRYISLSAERRVQVMQEHDEIITAIEHHDTQQARTLTRNHICSVLDVLDAIRSTYTDYFEPSQT</sequence>
<dbReference type="CDD" id="cd07377">
    <property type="entry name" value="WHTH_GntR"/>
    <property type="match status" value="1"/>
</dbReference>
<dbReference type="Gene3D" id="1.20.120.530">
    <property type="entry name" value="GntR ligand-binding domain-like"/>
    <property type="match status" value="1"/>
</dbReference>
<dbReference type="SUPFAM" id="SSF46785">
    <property type="entry name" value="Winged helix' DNA-binding domain"/>
    <property type="match status" value="1"/>
</dbReference>
<evidence type="ECO:0000313" key="5">
    <source>
        <dbReference type="EMBL" id="SOH93864.1"/>
    </source>
</evidence>
<dbReference type="PROSITE" id="PS50949">
    <property type="entry name" value="HTH_GNTR"/>
    <property type="match status" value="1"/>
</dbReference>
<dbReference type="GO" id="GO:0003677">
    <property type="term" value="F:DNA binding"/>
    <property type="evidence" value="ECO:0007669"/>
    <property type="project" value="UniProtKB-KW"/>
</dbReference>